<comment type="caution">
    <text evidence="2">The sequence shown here is derived from an EMBL/GenBank/DDBJ whole genome shotgun (WGS) entry which is preliminary data.</text>
</comment>
<evidence type="ECO:0000256" key="1">
    <source>
        <dbReference type="ARBA" id="ARBA00038376"/>
    </source>
</evidence>
<dbReference type="PANTHER" id="PTHR43355">
    <property type="entry name" value="FLAVIN REDUCTASE (NADPH)"/>
    <property type="match status" value="1"/>
</dbReference>
<accession>A0AAD7A073</accession>
<evidence type="ECO:0000313" key="3">
    <source>
        <dbReference type="Proteomes" id="UP001218218"/>
    </source>
</evidence>
<dbReference type="PANTHER" id="PTHR43355:SF2">
    <property type="entry name" value="FLAVIN REDUCTASE (NADPH)"/>
    <property type="match status" value="1"/>
</dbReference>
<dbReference type="GO" id="GO:0042602">
    <property type="term" value="F:riboflavin reductase (NADPH) activity"/>
    <property type="evidence" value="ECO:0007669"/>
    <property type="project" value="TreeGrafter"/>
</dbReference>
<dbReference type="EMBL" id="JARIHO010000020">
    <property type="protein sequence ID" value="KAJ7346950.1"/>
    <property type="molecule type" value="Genomic_DNA"/>
</dbReference>
<dbReference type="GO" id="GO:0004074">
    <property type="term" value="F:biliverdin reductase [NAD(P)H] activity"/>
    <property type="evidence" value="ECO:0007669"/>
    <property type="project" value="TreeGrafter"/>
</dbReference>
<gene>
    <name evidence="2" type="ORF">DFH08DRAFT_780698</name>
</gene>
<proteinExistence type="inferred from homology"/>
<organism evidence="2 3">
    <name type="scientific">Mycena albidolilacea</name>
    <dbReference type="NCBI Taxonomy" id="1033008"/>
    <lineage>
        <taxon>Eukaryota</taxon>
        <taxon>Fungi</taxon>
        <taxon>Dikarya</taxon>
        <taxon>Basidiomycota</taxon>
        <taxon>Agaricomycotina</taxon>
        <taxon>Agaricomycetes</taxon>
        <taxon>Agaricomycetidae</taxon>
        <taxon>Agaricales</taxon>
        <taxon>Marasmiineae</taxon>
        <taxon>Mycenaceae</taxon>
        <taxon>Mycena</taxon>
    </lineage>
</organism>
<dbReference type="SUPFAM" id="SSF51735">
    <property type="entry name" value="NAD(P)-binding Rossmann-fold domains"/>
    <property type="match status" value="1"/>
</dbReference>
<dbReference type="InterPro" id="IPR051606">
    <property type="entry name" value="Polyketide_Oxido-like"/>
</dbReference>
<protein>
    <recommendedName>
        <fullName evidence="4">NAD(P)-binding domain-containing protein</fullName>
    </recommendedName>
</protein>
<name>A0AAD7A073_9AGAR</name>
<dbReference type="Gene3D" id="3.40.50.720">
    <property type="entry name" value="NAD(P)-binding Rossmann-like Domain"/>
    <property type="match status" value="1"/>
</dbReference>
<sequence>MAPLNVLSFGASRNIGYFSAVRLLEKGATVTFLLRSSSAFDGDATIQKYIKSGNARLVKGDASNETDTQRAWTEAGIVDAVIFSVGTYPTFSVTKGFVQTPANLVTQCLLNVLCTIPEYPDAPQPKIIVISSTGLTPSAHDALPCLLKPLYGVVLAAPHKDKIGMERAIAHCAGWTWDPKADGEVAEDILGEGWMERKGLPAAGSLKSMLVVRPALLTDGKCVADELVEKGKAKPPYRVGEQELGGYTISRKDVAHFVVDALTTRWDEFGNKHVNVAY</sequence>
<reference evidence="2" key="1">
    <citation type="submission" date="2023-03" db="EMBL/GenBank/DDBJ databases">
        <title>Massive genome expansion in bonnet fungi (Mycena s.s.) driven by repeated elements and novel gene families across ecological guilds.</title>
        <authorList>
            <consortium name="Lawrence Berkeley National Laboratory"/>
            <person name="Harder C.B."/>
            <person name="Miyauchi S."/>
            <person name="Viragh M."/>
            <person name="Kuo A."/>
            <person name="Thoen E."/>
            <person name="Andreopoulos B."/>
            <person name="Lu D."/>
            <person name="Skrede I."/>
            <person name="Drula E."/>
            <person name="Henrissat B."/>
            <person name="Morin E."/>
            <person name="Kohler A."/>
            <person name="Barry K."/>
            <person name="LaButti K."/>
            <person name="Morin E."/>
            <person name="Salamov A."/>
            <person name="Lipzen A."/>
            <person name="Mereny Z."/>
            <person name="Hegedus B."/>
            <person name="Baldrian P."/>
            <person name="Stursova M."/>
            <person name="Weitz H."/>
            <person name="Taylor A."/>
            <person name="Grigoriev I.V."/>
            <person name="Nagy L.G."/>
            <person name="Martin F."/>
            <person name="Kauserud H."/>
        </authorList>
    </citation>
    <scope>NUCLEOTIDE SEQUENCE</scope>
    <source>
        <strain evidence="2">CBHHK002</strain>
    </source>
</reference>
<dbReference type="Proteomes" id="UP001218218">
    <property type="component" value="Unassembled WGS sequence"/>
</dbReference>
<keyword evidence="3" id="KW-1185">Reference proteome</keyword>
<dbReference type="InterPro" id="IPR036291">
    <property type="entry name" value="NAD(P)-bd_dom_sf"/>
</dbReference>
<comment type="similarity">
    <text evidence="1">Belongs to the avfA family.</text>
</comment>
<dbReference type="AlphaFoldDB" id="A0AAD7A073"/>
<evidence type="ECO:0008006" key="4">
    <source>
        <dbReference type="Google" id="ProtNLM"/>
    </source>
</evidence>
<evidence type="ECO:0000313" key="2">
    <source>
        <dbReference type="EMBL" id="KAJ7346950.1"/>
    </source>
</evidence>